<feature type="transmembrane region" description="Helical" evidence="1">
    <location>
        <begin position="34"/>
        <end position="57"/>
    </location>
</feature>
<evidence type="ECO:0000256" key="1">
    <source>
        <dbReference type="SAM" id="Phobius"/>
    </source>
</evidence>
<dbReference type="KEGG" id="mmab:HQ865_05000"/>
<gene>
    <name evidence="2" type="ORF">HQ865_05000</name>
</gene>
<proteinExistence type="predicted"/>
<keyword evidence="1" id="KW-0812">Transmembrane</keyword>
<keyword evidence="1" id="KW-1133">Transmembrane helix</keyword>
<feature type="transmembrane region" description="Helical" evidence="1">
    <location>
        <begin position="95"/>
        <end position="113"/>
    </location>
</feature>
<name>A0A7D4U9K7_9SPHI</name>
<dbReference type="Proteomes" id="UP000505355">
    <property type="component" value="Chromosome"/>
</dbReference>
<reference evidence="2 3" key="1">
    <citation type="submission" date="2020-05" db="EMBL/GenBank/DDBJ databases">
        <title>Mucilaginibacter mali sp. nov.</title>
        <authorList>
            <person name="Kim H.S."/>
            <person name="Lee K.C."/>
            <person name="Suh M.K."/>
            <person name="Kim J.-S."/>
            <person name="Han K.-I."/>
            <person name="Eom M.K."/>
            <person name="Shin Y.K."/>
            <person name="Lee J.-S."/>
        </authorList>
    </citation>
    <scope>NUCLEOTIDE SEQUENCE [LARGE SCALE GENOMIC DNA]</scope>
    <source>
        <strain evidence="2 3">G2-14</strain>
    </source>
</reference>
<protein>
    <submittedName>
        <fullName evidence="2">Uncharacterized protein</fullName>
    </submittedName>
</protein>
<sequence length="121" mass="13696">MKLTDKWYSGIIALGTFIAAVVLLHPVLQTRYAQVAISINYAIMVLMVVLPLVLLLVKTKADNWNLVALAFLAFAIALFFRIYDAHTQLAMGTHFLWHSFGAAATALMFAYLYRLENYRLQ</sequence>
<accession>A0A7D4U9K7</accession>
<evidence type="ECO:0000313" key="3">
    <source>
        <dbReference type="Proteomes" id="UP000505355"/>
    </source>
</evidence>
<keyword evidence="3" id="KW-1185">Reference proteome</keyword>
<dbReference type="RefSeq" id="WP_173413833.1">
    <property type="nucleotide sequence ID" value="NZ_CP054139.1"/>
</dbReference>
<feature type="transmembrane region" description="Helical" evidence="1">
    <location>
        <begin position="64"/>
        <end position="83"/>
    </location>
</feature>
<dbReference type="AlphaFoldDB" id="A0A7D4U9K7"/>
<dbReference type="EMBL" id="CP054139">
    <property type="protein sequence ID" value="QKJ29138.1"/>
    <property type="molecule type" value="Genomic_DNA"/>
</dbReference>
<keyword evidence="1" id="KW-0472">Membrane</keyword>
<feature type="transmembrane region" description="Helical" evidence="1">
    <location>
        <begin position="7"/>
        <end position="28"/>
    </location>
</feature>
<organism evidence="2 3">
    <name type="scientific">Mucilaginibacter mali</name>
    <dbReference type="NCBI Taxonomy" id="2740462"/>
    <lineage>
        <taxon>Bacteria</taxon>
        <taxon>Pseudomonadati</taxon>
        <taxon>Bacteroidota</taxon>
        <taxon>Sphingobacteriia</taxon>
        <taxon>Sphingobacteriales</taxon>
        <taxon>Sphingobacteriaceae</taxon>
        <taxon>Mucilaginibacter</taxon>
    </lineage>
</organism>
<evidence type="ECO:0000313" key="2">
    <source>
        <dbReference type="EMBL" id="QKJ29138.1"/>
    </source>
</evidence>